<dbReference type="RefSeq" id="WP_073168546.1">
    <property type="nucleotide sequence ID" value="NZ_FQZE01000011.1"/>
</dbReference>
<dbReference type="GO" id="GO:0016757">
    <property type="term" value="F:glycosyltransferase activity"/>
    <property type="evidence" value="ECO:0007669"/>
    <property type="project" value="InterPro"/>
</dbReference>
<sequence length="356" mass="41228">MKKIVILNNWLISGGAEKQGLMLAKFLNKYFKVYYCVYYSHKIEEKFMNEIMEHNIELILLKGSHLRKIVSFFNFCKQKKISVIISYLFIGNLINAVVGSVLKVKHRIGGIRNSKHSVIKNFIQRFLHNHFLTMSISNSFSGKEECINYGFDANKMMVIHNCFEFNNRAAIKKDEMFIRVITVARFVRQKDYMTSIKAIHYAITNSKNKNIHYTIIGYGEFETKIRNWINELSLTNNVSLVLNPKNVYQYLAESDVYLSTSLFEGLSNSIMEAMSFSLPIVATNVGDNEFLVKNGFNGYLTKPGDFENLGMHVLELSENEKLRTELGNNSYTHLKENFSVARFEHNYLTLINQLVH</sequence>
<dbReference type="InterPro" id="IPR001296">
    <property type="entry name" value="Glyco_trans_1"/>
</dbReference>
<keyword evidence="4" id="KW-1185">Reference proteome</keyword>
<dbReference type="PANTHER" id="PTHR12526">
    <property type="entry name" value="GLYCOSYLTRANSFERASE"/>
    <property type="match status" value="1"/>
</dbReference>
<proteinExistence type="predicted"/>
<protein>
    <submittedName>
        <fullName evidence="3">Glycosyltransferase involved in cell wall bisynthesis</fullName>
    </submittedName>
</protein>
<feature type="transmembrane region" description="Helical" evidence="1">
    <location>
        <begin position="81"/>
        <end position="102"/>
    </location>
</feature>
<name>A0A1M6GS24_9BACT</name>
<organism evidence="3 4">
    <name type="scientific">Tangfeifania diversioriginum</name>
    <dbReference type="NCBI Taxonomy" id="1168035"/>
    <lineage>
        <taxon>Bacteria</taxon>
        <taxon>Pseudomonadati</taxon>
        <taxon>Bacteroidota</taxon>
        <taxon>Bacteroidia</taxon>
        <taxon>Marinilabiliales</taxon>
        <taxon>Prolixibacteraceae</taxon>
        <taxon>Tangfeifania</taxon>
    </lineage>
</organism>
<evidence type="ECO:0000259" key="2">
    <source>
        <dbReference type="Pfam" id="PF00534"/>
    </source>
</evidence>
<dbReference type="EMBL" id="FQZE01000011">
    <property type="protein sequence ID" value="SHJ12656.1"/>
    <property type="molecule type" value="Genomic_DNA"/>
</dbReference>
<evidence type="ECO:0000256" key="1">
    <source>
        <dbReference type="SAM" id="Phobius"/>
    </source>
</evidence>
<reference evidence="3 4" key="1">
    <citation type="submission" date="2016-11" db="EMBL/GenBank/DDBJ databases">
        <authorList>
            <person name="Jaros S."/>
            <person name="Januszkiewicz K."/>
            <person name="Wedrychowicz H."/>
        </authorList>
    </citation>
    <scope>NUCLEOTIDE SEQUENCE [LARGE SCALE GENOMIC DNA]</scope>
    <source>
        <strain evidence="3 4">DSM 27063</strain>
    </source>
</reference>
<dbReference type="STRING" id="1168035.SAMN05444280_11196"/>
<keyword evidence="1" id="KW-1133">Transmembrane helix</keyword>
<dbReference type="Proteomes" id="UP000184050">
    <property type="component" value="Unassembled WGS sequence"/>
</dbReference>
<accession>A0A1M6GS24</accession>
<feature type="domain" description="Glycosyl transferase family 1" evidence="2">
    <location>
        <begin position="166"/>
        <end position="331"/>
    </location>
</feature>
<evidence type="ECO:0000313" key="3">
    <source>
        <dbReference type="EMBL" id="SHJ12656.1"/>
    </source>
</evidence>
<dbReference type="CDD" id="cd03811">
    <property type="entry name" value="GT4_GT28_WabH-like"/>
    <property type="match status" value="1"/>
</dbReference>
<dbReference type="SUPFAM" id="SSF53756">
    <property type="entry name" value="UDP-Glycosyltransferase/glycogen phosphorylase"/>
    <property type="match status" value="1"/>
</dbReference>
<dbReference type="Gene3D" id="3.40.50.2000">
    <property type="entry name" value="Glycogen Phosphorylase B"/>
    <property type="match status" value="2"/>
</dbReference>
<keyword evidence="1" id="KW-0812">Transmembrane</keyword>
<evidence type="ECO:0000313" key="4">
    <source>
        <dbReference type="Proteomes" id="UP000184050"/>
    </source>
</evidence>
<keyword evidence="3" id="KW-0808">Transferase</keyword>
<dbReference type="OrthoDB" id="7560678at2"/>
<dbReference type="AlphaFoldDB" id="A0A1M6GS24"/>
<gene>
    <name evidence="3" type="ORF">SAMN05444280_11196</name>
</gene>
<keyword evidence="1" id="KW-0472">Membrane</keyword>
<dbReference type="Pfam" id="PF00534">
    <property type="entry name" value="Glycos_transf_1"/>
    <property type="match status" value="1"/>
</dbReference>
<dbReference type="PANTHER" id="PTHR12526:SF630">
    <property type="entry name" value="GLYCOSYLTRANSFERASE"/>
    <property type="match status" value="1"/>
</dbReference>